<sequence length="688" mass="78776">MELFPFRLRSIWNAWDLRTFMLTSLSLQIILIFSGSLRKRKASRWVSLILWSAYLLADWVATFALGILSNTPVDDHDCILPPPPPALSYNQNDDLLAFWSPFLLLHLGGPDTITAFSLEDNELWMRHLLGLAFQVSLALYVFMRSLPDTRLKVPAFLMFLAGIVKYGERSWSLMCASMDCLRNSMVTPPDPGPNYAKFMEEYASKSAAGLHAEIEVEKEPESKPRALHTNVEEISNVMLLSKAHYFFKTFKRLTVDLILTFHDRNESQSFFLKRSPAQAFKLIEFELSFIYEELFTKSTALHTVAGPFLRLLTFSSILSSLLLFFFTKKQGYVDVDVAITYTLLVGAVALESYAVGLLFFSEWTFLQLKKLGFYQLSNMIFTIISYFRPTSKPRWSNSMAQYSLISFCLADDEPSAFKTTLELISMKDTWDKYWHTNYIPVTSELKEFIFEEIKGKASRAEDSKSYKRFSDYRGEWALQKKGYRKELGWSVEVELDESILLWHIATDLCYYSHDENKQSPPASNRQMSKALSDYMLYLLLFRPFMLTAGIGQVRHGDTCAEAKNFFQGGEAAVLDERQASKMLLSVETKVPPVQVKGDRSKSVLFDACILAKALLELNEGKRWRIISAVWVEMLCYAASHCRSYFHAKQLSSGGELITLVWFLMAHLGIGEQYRIEAGHARAKLIVEK</sequence>
<evidence type="ECO:0000313" key="1">
    <source>
        <dbReference type="EMBL" id="KAH7662310.1"/>
    </source>
</evidence>
<name>A0ACB7UPE5_DIOAL</name>
<gene>
    <name evidence="1" type="ORF">IHE45_15G126200</name>
</gene>
<protein>
    <submittedName>
        <fullName evidence="1">Uncharacterized protein</fullName>
    </submittedName>
</protein>
<organism evidence="1 2">
    <name type="scientific">Dioscorea alata</name>
    <name type="common">Purple yam</name>
    <dbReference type="NCBI Taxonomy" id="55571"/>
    <lineage>
        <taxon>Eukaryota</taxon>
        <taxon>Viridiplantae</taxon>
        <taxon>Streptophyta</taxon>
        <taxon>Embryophyta</taxon>
        <taxon>Tracheophyta</taxon>
        <taxon>Spermatophyta</taxon>
        <taxon>Magnoliopsida</taxon>
        <taxon>Liliopsida</taxon>
        <taxon>Dioscoreales</taxon>
        <taxon>Dioscoreaceae</taxon>
        <taxon>Dioscorea</taxon>
    </lineage>
</organism>
<comment type="caution">
    <text evidence="1">The sequence shown here is derived from an EMBL/GenBank/DDBJ whole genome shotgun (WGS) entry which is preliminary data.</text>
</comment>
<evidence type="ECO:0000313" key="2">
    <source>
        <dbReference type="Proteomes" id="UP000827976"/>
    </source>
</evidence>
<proteinExistence type="predicted"/>
<accession>A0ACB7UPE5</accession>
<keyword evidence="2" id="KW-1185">Reference proteome</keyword>
<reference evidence="2" key="1">
    <citation type="journal article" date="2022" name="Nat. Commun.">
        <title>Chromosome evolution and the genetic basis of agronomically important traits in greater yam.</title>
        <authorList>
            <person name="Bredeson J.V."/>
            <person name="Lyons J.B."/>
            <person name="Oniyinde I.O."/>
            <person name="Okereke N.R."/>
            <person name="Kolade O."/>
            <person name="Nnabue I."/>
            <person name="Nwadili C.O."/>
            <person name="Hribova E."/>
            <person name="Parker M."/>
            <person name="Nwogha J."/>
            <person name="Shu S."/>
            <person name="Carlson J."/>
            <person name="Kariba R."/>
            <person name="Muthemba S."/>
            <person name="Knop K."/>
            <person name="Barton G.J."/>
            <person name="Sherwood A.V."/>
            <person name="Lopez-Montes A."/>
            <person name="Asiedu R."/>
            <person name="Jamnadass R."/>
            <person name="Muchugi A."/>
            <person name="Goodstein D."/>
            <person name="Egesi C.N."/>
            <person name="Featherston J."/>
            <person name="Asfaw A."/>
            <person name="Simpson G.G."/>
            <person name="Dolezel J."/>
            <person name="Hendre P.S."/>
            <person name="Van Deynze A."/>
            <person name="Kumar P.L."/>
            <person name="Obidiegwu J.E."/>
            <person name="Bhattacharjee R."/>
            <person name="Rokhsar D.S."/>
        </authorList>
    </citation>
    <scope>NUCLEOTIDE SEQUENCE [LARGE SCALE GENOMIC DNA]</scope>
    <source>
        <strain evidence="2">cv. TDa95/00328</strain>
    </source>
</reference>
<dbReference type="Proteomes" id="UP000827976">
    <property type="component" value="Chromosome 15"/>
</dbReference>
<dbReference type="EMBL" id="CM037025">
    <property type="protein sequence ID" value="KAH7662310.1"/>
    <property type="molecule type" value="Genomic_DNA"/>
</dbReference>